<dbReference type="RefSeq" id="WP_097112492.1">
    <property type="nucleotide sequence ID" value="NZ_OBEB01000007.1"/>
</dbReference>
<dbReference type="EMBL" id="OBEB01000007">
    <property type="protein sequence ID" value="SNY57748.1"/>
    <property type="molecule type" value="Genomic_DNA"/>
</dbReference>
<gene>
    <name evidence="4" type="ORF">SAMN06297280_3302</name>
</gene>
<dbReference type="InterPro" id="IPR003593">
    <property type="entry name" value="AAA+_ATPase"/>
</dbReference>
<feature type="compositionally biased region" description="Polar residues" evidence="1">
    <location>
        <begin position="313"/>
        <end position="323"/>
    </location>
</feature>
<dbReference type="GO" id="GO:0051301">
    <property type="term" value="P:cell division"/>
    <property type="evidence" value="ECO:0007669"/>
    <property type="project" value="UniProtKB-KW"/>
</dbReference>
<dbReference type="SMART" id="SM00382">
    <property type="entry name" value="AAA"/>
    <property type="match status" value="1"/>
</dbReference>
<name>A0A285JBX5_9GAMM</name>
<dbReference type="GO" id="GO:0042834">
    <property type="term" value="F:peptidoglycan binding"/>
    <property type="evidence" value="ECO:0007669"/>
    <property type="project" value="InterPro"/>
</dbReference>
<feature type="compositionally biased region" description="Low complexity" evidence="1">
    <location>
        <begin position="249"/>
        <end position="261"/>
    </location>
</feature>
<keyword evidence="2" id="KW-1133">Transmembrane helix</keyword>
<evidence type="ECO:0000256" key="1">
    <source>
        <dbReference type="SAM" id="MobiDB-lite"/>
    </source>
</evidence>
<feature type="compositionally biased region" description="Low complexity" evidence="1">
    <location>
        <begin position="300"/>
        <end position="312"/>
    </location>
</feature>
<feature type="compositionally biased region" description="Polar residues" evidence="1">
    <location>
        <begin position="344"/>
        <end position="367"/>
    </location>
</feature>
<feature type="compositionally biased region" description="Polar residues" evidence="1">
    <location>
        <begin position="266"/>
        <end position="276"/>
    </location>
</feature>
<keyword evidence="4" id="KW-0132">Cell division</keyword>
<dbReference type="OrthoDB" id="6189127at2"/>
<reference evidence="5" key="1">
    <citation type="submission" date="2017-09" db="EMBL/GenBank/DDBJ databases">
        <authorList>
            <person name="Varghese N."/>
            <person name="Submissions S."/>
        </authorList>
    </citation>
    <scope>NUCLEOTIDE SEQUENCE [LARGE SCALE GENOMIC DNA]</scope>
    <source>
        <strain evidence="5">CGMCC 1.12461</strain>
    </source>
</reference>
<protein>
    <submittedName>
        <fullName evidence="4">Cell division protein DamX, binds to the septal ring, contains C-terminal SPOR domain</fullName>
    </submittedName>
</protein>
<feature type="region of interest" description="Disordered" evidence="1">
    <location>
        <begin position="300"/>
        <end position="378"/>
    </location>
</feature>
<dbReference type="InterPro" id="IPR027417">
    <property type="entry name" value="P-loop_NTPase"/>
</dbReference>
<dbReference type="Gene3D" id="3.30.70.1070">
    <property type="entry name" value="Sporulation related repeat"/>
    <property type="match status" value="1"/>
</dbReference>
<dbReference type="AlphaFoldDB" id="A0A285JBX5"/>
<keyword evidence="4" id="KW-0131">Cell cycle</keyword>
<evidence type="ECO:0000259" key="3">
    <source>
        <dbReference type="SMART" id="SM00382"/>
    </source>
</evidence>
<dbReference type="Proteomes" id="UP000219353">
    <property type="component" value="Unassembled WGS sequence"/>
</dbReference>
<evidence type="ECO:0000256" key="2">
    <source>
        <dbReference type="SAM" id="Phobius"/>
    </source>
</evidence>
<dbReference type="Gene3D" id="3.40.50.300">
    <property type="entry name" value="P-loop containing nucleotide triphosphate hydrolases"/>
    <property type="match status" value="1"/>
</dbReference>
<evidence type="ECO:0000313" key="4">
    <source>
        <dbReference type="EMBL" id="SNY57748.1"/>
    </source>
</evidence>
<evidence type="ECO:0000313" key="5">
    <source>
        <dbReference type="Proteomes" id="UP000219353"/>
    </source>
</evidence>
<feature type="compositionally biased region" description="Polar residues" evidence="1">
    <location>
        <begin position="228"/>
        <end position="242"/>
    </location>
</feature>
<feature type="transmembrane region" description="Helical" evidence="2">
    <location>
        <begin position="202"/>
        <end position="224"/>
    </location>
</feature>
<organism evidence="4 5">
    <name type="scientific">Arsukibacterium tuosuense</name>
    <dbReference type="NCBI Taxonomy" id="1323745"/>
    <lineage>
        <taxon>Bacteria</taxon>
        <taxon>Pseudomonadati</taxon>
        <taxon>Pseudomonadota</taxon>
        <taxon>Gammaproteobacteria</taxon>
        <taxon>Chromatiales</taxon>
        <taxon>Chromatiaceae</taxon>
        <taxon>Arsukibacterium</taxon>
    </lineage>
</organism>
<proteinExistence type="predicted"/>
<keyword evidence="5" id="KW-1185">Reference proteome</keyword>
<keyword evidence="2" id="KW-0812">Transmembrane</keyword>
<feature type="domain" description="AAA+ ATPase" evidence="3">
    <location>
        <begin position="35"/>
        <end position="435"/>
    </location>
</feature>
<keyword evidence="2" id="KW-0472">Membrane</keyword>
<feature type="region of interest" description="Disordered" evidence="1">
    <location>
        <begin position="228"/>
        <end position="283"/>
    </location>
</feature>
<sequence>MDTTVLQQKLAELRHLLPSQHELLNRLLFQLAFNDFQNIGLVGGEGSGKSTLALALAELFSEHANVALLSEPVTEAEMEGQLKQHWFGQRQPEPALAALMAEPPADSLPLLLIVDNFNLLSSSARQRLLQLNCLGFFMLAEPSADMALNLSINIPTLQDAGQVLKDKALDPLAVAERFAASAGNMHLLHSALVKSEDRKTHAASWLLPAAIMLLVLVAAISWWLPTSTEQTRSDTTAKTNAVQHDDQSESSSEPADSPEPLDSSERVNTPEQTNSPESEDVSALFDSPEVITGLELTLSAAQDGSSAQDSSAEPVTNPESVDSSELPESMQQQARSAVPDLTETAESQQGSTEAIAESSRNAEQQVVSKPADTSSSTSITAAAIPAAGSLYQEPQLLALPAESRVLQLAVLSSETALQRFARSYPDTDIMVYQRSWQGQLQWIILNQDHYPDISSARQAMASLPESLRAAGPFIKPVGQVQQEIKALARNRAATEVQE</sequence>
<dbReference type="SUPFAM" id="SSF52540">
    <property type="entry name" value="P-loop containing nucleoside triphosphate hydrolases"/>
    <property type="match status" value="1"/>
</dbReference>
<dbReference type="InterPro" id="IPR036680">
    <property type="entry name" value="SPOR-like_sf"/>
</dbReference>
<accession>A0A285JBX5</accession>